<comment type="caution">
    <text evidence="1">The sequence shown here is derived from an EMBL/GenBank/DDBJ whole genome shotgun (WGS) entry which is preliminary data.</text>
</comment>
<sequence length="107" mass="12261">MPDEKLKKLCDNATAAHARIQQEFITINPIVGVSQHMRQNGVPADAMTIECFGSDKRIILVLHDQAPDLISYQLTYKDKDPEKAFMRIPFSEMTADKLYELIKEYFA</sequence>
<name>A0A557SHP3_9GAMM</name>
<reference evidence="1 2" key="1">
    <citation type="submission" date="2019-07" db="EMBL/GenBank/DDBJ databases">
        <title>The pathways for chlorine oxyanion respiration interact through the shared metabolite chlorate.</title>
        <authorList>
            <person name="Barnum T.P."/>
            <person name="Cheng Y."/>
            <person name="Hill K.A."/>
            <person name="Lucas L.N."/>
            <person name="Carlson H.K."/>
            <person name="Coates J.D."/>
        </authorList>
    </citation>
    <scope>NUCLEOTIDE SEQUENCE [LARGE SCALE GENOMIC DNA]</scope>
    <source>
        <strain evidence="1 2">BK-1</strain>
    </source>
</reference>
<protein>
    <submittedName>
        <fullName evidence="1">Uncharacterized protein</fullName>
    </submittedName>
</protein>
<evidence type="ECO:0000313" key="1">
    <source>
        <dbReference type="EMBL" id="TVO76925.1"/>
    </source>
</evidence>
<dbReference type="OrthoDB" id="6182692at2"/>
<gene>
    <name evidence="1" type="ORF">FHP88_05740</name>
</gene>
<keyword evidence="2" id="KW-1185">Reference proteome</keyword>
<dbReference type="EMBL" id="VMNH01000005">
    <property type="protein sequence ID" value="TVO76925.1"/>
    <property type="molecule type" value="Genomic_DNA"/>
</dbReference>
<dbReference type="Proteomes" id="UP000316649">
    <property type="component" value="Unassembled WGS sequence"/>
</dbReference>
<organism evidence="1 2">
    <name type="scientific">Sedimenticola selenatireducens</name>
    <dbReference type="NCBI Taxonomy" id="191960"/>
    <lineage>
        <taxon>Bacteria</taxon>
        <taxon>Pseudomonadati</taxon>
        <taxon>Pseudomonadota</taxon>
        <taxon>Gammaproteobacteria</taxon>
        <taxon>Chromatiales</taxon>
        <taxon>Sedimenticolaceae</taxon>
        <taxon>Sedimenticola</taxon>
    </lineage>
</organism>
<proteinExistence type="predicted"/>
<evidence type="ECO:0000313" key="2">
    <source>
        <dbReference type="Proteomes" id="UP000316649"/>
    </source>
</evidence>
<dbReference type="RefSeq" id="WP_144358054.1">
    <property type="nucleotide sequence ID" value="NZ_VMNH01000005.1"/>
</dbReference>
<dbReference type="AlphaFoldDB" id="A0A557SHP3"/>
<accession>A0A557SHP3</accession>